<gene>
    <name evidence="2" type="ORF">Amme_059_018</name>
</gene>
<protein>
    <submittedName>
        <fullName evidence="2">Uncharacterized protein</fullName>
    </submittedName>
</protein>
<keyword evidence="1" id="KW-1133">Transmembrane helix</keyword>
<reference evidence="2 3" key="2">
    <citation type="journal article" date="2014" name="FEMS Microbiol. Lett.">
        <title>Draft genomic DNA sequence of the facultatively methylotrophic bacterium Acidomonas methanolica type strain MB58.</title>
        <authorList>
            <person name="Higashiura N."/>
            <person name="Hadano H."/>
            <person name="Hirakawa H."/>
            <person name="Matsutani M."/>
            <person name="Takabe S."/>
            <person name="Matsushita K."/>
            <person name="Azuma Y."/>
        </authorList>
    </citation>
    <scope>NUCLEOTIDE SEQUENCE [LARGE SCALE GENOMIC DNA]</scope>
    <source>
        <strain evidence="2 3">MB58</strain>
    </source>
</reference>
<feature type="transmembrane region" description="Helical" evidence="1">
    <location>
        <begin position="54"/>
        <end position="75"/>
    </location>
</feature>
<keyword evidence="3" id="KW-1185">Reference proteome</keyword>
<evidence type="ECO:0000313" key="3">
    <source>
        <dbReference type="Proteomes" id="UP000019760"/>
    </source>
</evidence>
<comment type="caution">
    <text evidence="2">The sequence shown here is derived from an EMBL/GenBank/DDBJ whole genome shotgun (WGS) entry which is preliminary data.</text>
</comment>
<accession>A0A023D5G1</accession>
<keyword evidence="1" id="KW-0472">Membrane</keyword>
<evidence type="ECO:0000313" key="2">
    <source>
        <dbReference type="EMBL" id="GAJ29299.1"/>
    </source>
</evidence>
<dbReference type="EMBL" id="BAND01000059">
    <property type="protein sequence ID" value="GAJ29299.1"/>
    <property type="molecule type" value="Genomic_DNA"/>
</dbReference>
<organism evidence="2 3">
    <name type="scientific">Acidomonas methanolica NBRC 104435</name>
    <dbReference type="NCBI Taxonomy" id="1231351"/>
    <lineage>
        <taxon>Bacteria</taxon>
        <taxon>Pseudomonadati</taxon>
        <taxon>Pseudomonadota</taxon>
        <taxon>Alphaproteobacteria</taxon>
        <taxon>Acetobacterales</taxon>
        <taxon>Acetobacteraceae</taxon>
        <taxon>Acidomonas</taxon>
    </lineage>
</organism>
<sequence length="123" mass="14026">MTRRAGGRFGWLINRRVGMSLAWGGLIVTAALAANIAGLRLVGDINGWDHWLHAHAGFFLAWRLCLYAATARGWWWMRQRVLAREPSLDTRQRFLRIEIAAVVAIILLEGSNWLQHEQGIRQP</sequence>
<evidence type="ECO:0000256" key="1">
    <source>
        <dbReference type="SAM" id="Phobius"/>
    </source>
</evidence>
<dbReference type="AlphaFoldDB" id="A0A023D5G1"/>
<dbReference type="Proteomes" id="UP000019760">
    <property type="component" value="Unassembled WGS sequence"/>
</dbReference>
<keyword evidence="1" id="KW-0812">Transmembrane</keyword>
<name>A0A023D5G1_ACIMT</name>
<reference evidence="3" key="1">
    <citation type="journal article" date="2014" name="FEMS Microbiol. Lett.">
        <title>Draft Genomic DNA Sequence of the Facultatively Methylotrophic Bacterium Acidomonas methanolica type strain MB58.</title>
        <authorList>
            <person name="Higashiura N."/>
            <person name="Hadano H."/>
            <person name="Hirakawa H."/>
            <person name="Matsutani M."/>
            <person name="Takabe S."/>
            <person name="Matsushita K."/>
            <person name="Azuma Y."/>
        </authorList>
    </citation>
    <scope>NUCLEOTIDE SEQUENCE [LARGE SCALE GENOMIC DNA]</scope>
    <source>
        <strain evidence="3">MB58</strain>
    </source>
</reference>
<feature type="transmembrane region" description="Helical" evidence="1">
    <location>
        <begin position="21"/>
        <end position="42"/>
    </location>
</feature>
<dbReference type="RefSeq" id="WP_042058986.1">
    <property type="nucleotide sequence ID" value="NZ_BAND01000059.1"/>
</dbReference>
<dbReference type="OrthoDB" id="8970903at2"/>
<proteinExistence type="predicted"/>